<gene>
    <name evidence="4" type="ORF">BYL167_LOCUS74674</name>
    <name evidence="1" type="ORF">CJN711_LOCUS32633</name>
    <name evidence="3" type="ORF">OVN521_LOCUS43517</name>
    <name evidence="2" type="ORF">WKI299_LOCUS33504</name>
</gene>
<dbReference type="EMBL" id="CAJNRF010015853">
    <property type="protein sequence ID" value="CAF2181938.1"/>
    <property type="molecule type" value="Genomic_DNA"/>
</dbReference>
<name>A0A816YWQ8_9BILA</name>
<dbReference type="Proteomes" id="UP000681967">
    <property type="component" value="Unassembled WGS sequence"/>
</dbReference>
<dbReference type="Proteomes" id="UP000663866">
    <property type="component" value="Unassembled WGS sequence"/>
</dbReference>
<dbReference type="EMBL" id="CAJOBG010062496">
    <property type="protein sequence ID" value="CAF4557747.1"/>
    <property type="molecule type" value="Genomic_DNA"/>
</dbReference>
<keyword evidence="6" id="KW-1185">Reference proteome</keyword>
<accession>A0A816YWQ8</accession>
<feature type="non-terminal residue" evidence="2">
    <location>
        <position position="1"/>
    </location>
</feature>
<dbReference type="Proteomes" id="UP000663856">
    <property type="component" value="Unassembled WGS sequence"/>
</dbReference>
<feature type="non-terminal residue" evidence="2">
    <location>
        <position position="165"/>
    </location>
</feature>
<sequence length="165" mass="19162">STNEDPVAFSDAIVRWDKSEPFTVVFSDSHDPLFVYKTVDIVSQSLKNEFNIFNQVLAQIGLPQQNLLPDYNKLTHAEFFLKLASLSKKYYRKSICPRCFTQFENNISNCTNCPTNDVLCHPHKKETKSEDVDKIIQRMGEKIQSEYVLTADNYIKMLLIYLRVQ</sequence>
<reference evidence="2" key="1">
    <citation type="submission" date="2021-02" db="EMBL/GenBank/DDBJ databases">
        <authorList>
            <person name="Nowell W R."/>
        </authorList>
    </citation>
    <scope>NUCLEOTIDE SEQUENCE</scope>
</reference>
<evidence type="ECO:0000313" key="2">
    <source>
        <dbReference type="EMBL" id="CAF2181938.1"/>
    </source>
</evidence>
<evidence type="ECO:0000313" key="1">
    <source>
        <dbReference type="EMBL" id="CAF1577623.1"/>
    </source>
</evidence>
<dbReference type="EMBL" id="CAJNOV010015645">
    <property type="protein sequence ID" value="CAF1577623.1"/>
    <property type="molecule type" value="Genomic_DNA"/>
</dbReference>
<proteinExistence type="predicted"/>
<protein>
    <submittedName>
        <fullName evidence="2">Uncharacterized protein</fullName>
    </submittedName>
</protein>
<dbReference type="AlphaFoldDB" id="A0A816YWQ8"/>
<evidence type="ECO:0000313" key="3">
    <source>
        <dbReference type="EMBL" id="CAF4557747.1"/>
    </source>
</evidence>
<evidence type="ECO:0000313" key="5">
    <source>
        <dbReference type="Proteomes" id="UP000663856"/>
    </source>
</evidence>
<evidence type="ECO:0000313" key="4">
    <source>
        <dbReference type="EMBL" id="CAF5161361.1"/>
    </source>
</evidence>
<dbReference type="Proteomes" id="UP000663855">
    <property type="component" value="Unassembled WGS sequence"/>
</dbReference>
<dbReference type="EMBL" id="CAJOBH010266457">
    <property type="protein sequence ID" value="CAF5161361.1"/>
    <property type="molecule type" value="Genomic_DNA"/>
</dbReference>
<comment type="caution">
    <text evidence="2">The sequence shown here is derived from an EMBL/GenBank/DDBJ whole genome shotgun (WGS) entry which is preliminary data.</text>
</comment>
<organism evidence="2 5">
    <name type="scientific">Rotaria magnacalcarata</name>
    <dbReference type="NCBI Taxonomy" id="392030"/>
    <lineage>
        <taxon>Eukaryota</taxon>
        <taxon>Metazoa</taxon>
        <taxon>Spiralia</taxon>
        <taxon>Gnathifera</taxon>
        <taxon>Rotifera</taxon>
        <taxon>Eurotatoria</taxon>
        <taxon>Bdelloidea</taxon>
        <taxon>Philodinida</taxon>
        <taxon>Philodinidae</taxon>
        <taxon>Rotaria</taxon>
    </lineage>
</organism>
<evidence type="ECO:0000313" key="6">
    <source>
        <dbReference type="Proteomes" id="UP000663866"/>
    </source>
</evidence>